<evidence type="ECO:0000259" key="2">
    <source>
        <dbReference type="Pfam" id="PF04965"/>
    </source>
</evidence>
<feature type="domain" description="IraD/Gp25-like" evidence="2">
    <location>
        <begin position="27"/>
        <end position="112"/>
    </location>
</feature>
<evidence type="ECO:0000256" key="1">
    <source>
        <dbReference type="SAM" id="MobiDB-lite"/>
    </source>
</evidence>
<dbReference type="Pfam" id="PF04965">
    <property type="entry name" value="GPW_gp25"/>
    <property type="match status" value="1"/>
</dbReference>
<dbReference type="EMBL" id="CP089983">
    <property type="protein sequence ID" value="WXB02554.1"/>
    <property type="molecule type" value="Genomic_DNA"/>
</dbReference>
<reference evidence="3" key="1">
    <citation type="submission" date="2021-12" db="EMBL/GenBank/DDBJ databases">
        <title>Discovery of the Pendulisporaceae a myxobacterial family with distinct sporulation behavior and unique specialized metabolism.</title>
        <authorList>
            <person name="Garcia R."/>
            <person name="Popoff A."/>
            <person name="Bader C.D."/>
            <person name="Loehr J."/>
            <person name="Walesch S."/>
            <person name="Walt C."/>
            <person name="Boldt J."/>
            <person name="Bunk B."/>
            <person name="Haeckl F.J.F.P.J."/>
            <person name="Gunesch A.P."/>
            <person name="Birkelbach J."/>
            <person name="Nuebel U."/>
            <person name="Pietschmann T."/>
            <person name="Bach T."/>
            <person name="Mueller R."/>
        </authorList>
    </citation>
    <scope>NUCLEOTIDE SEQUENCE</scope>
    <source>
        <strain evidence="3">MSr11367</strain>
    </source>
</reference>
<sequence>MPIHPLRSRLREPSLAQEGGSSEADRALRNAILAHLRVMCGTRIGTMLTRPDYGVPDVSEMVHSFPAALDMLARSLKDTIEKYEPRLTRVRVRHIPSDTPDLVVRFEITASMVLPDHTSPVRFETRTDASRRIDVT</sequence>
<keyword evidence="4" id="KW-1185">Reference proteome</keyword>
<dbReference type="SUPFAM" id="SSF160719">
    <property type="entry name" value="gpW/gp25-like"/>
    <property type="match status" value="1"/>
</dbReference>
<evidence type="ECO:0000313" key="3">
    <source>
        <dbReference type="EMBL" id="WXB02554.1"/>
    </source>
</evidence>
<dbReference type="NCBIfam" id="TIGR03357">
    <property type="entry name" value="VI_zyme"/>
    <property type="match status" value="1"/>
</dbReference>
<dbReference type="PANTHER" id="PTHR38595:SF2">
    <property type="entry name" value="TYPE VI SECRETION SYSTEM BASEPLATE SUBUNIT TSSE"/>
    <property type="match status" value="1"/>
</dbReference>
<accession>A0ABZ2KV41</accession>
<gene>
    <name evidence="3" type="primary">tssE</name>
    <name evidence="3" type="ORF">LVJ94_37275</name>
</gene>
<evidence type="ECO:0000313" key="4">
    <source>
        <dbReference type="Proteomes" id="UP001374803"/>
    </source>
</evidence>
<organism evidence="3 4">
    <name type="scientific">Pendulispora rubella</name>
    <dbReference type="NCBI Taxonomy" id="2741070"/>
    <lineage>
        <taxon>Bacteria</taxon>
        <taxon>Pseudomonadati</taxon>
        <taxon>Myxococcota</taxon>
        <taxon>Myxococcia</taxon>
        <taxon>Myxococcales</taxon>
        <taxon>Sorangiineae</taxon>
        <taxon>Pendulisporaceae</taxon>
        <taxon>Pendulispora</taxon>
    </lineage>
</organism>
<name>A0ABZ2KV41_9BACT</name>
<dbReference type="InterPro" id="IPR017737">
    <property type="entry name" value="TssE1-like"/>
</dbReference>
<protein>
    <submittedName>
        <fullName evidence="3">Type VI secretion system baseplate subunit TssE</fullName>
    </submittedName>
</protein>
<dbReference type="InterPro" id="IPR007048">
    <property type="entry name" value="IraD/Gp25-like"/>
</dbReference>
<dbReference type="Gene3D" id="3.10.450.40">
    <property type="match status" value="1"/>
</dbReference>
<dbReference type="RefSeq" id="WP_394832182.1">
    <property type="nucleotide sequence ID" value="NZ_CP089929.1"/>
</dbReference>
<proteinExistence type="predicted"/>
<dbReference type="PANTHER" id="PTHR38595">
    <property type="entry name" value="CYTOPLASMIC PROTEIN-RELATED"/>
    <property type="match status" value="1"/>
</dbReference>
<feature type="region of interest" description="Disordered" evidence="1">
    <location>
        <begin position="1"/>
        <end position="23"/>
    </location>
</feature>
<dbReference type="InterPro" id="IPR053176">
    <property type="entry name" value="T6SS_TssE1-like"/>
</dbReference>
<dbReference type="Proteomes" id="UP001374803">
    <property type="component" value="Chromosome"/>
</dbReference>